<dbReference type="InterPro" id="IPR002941">
    <property type="entry name" value="DNA_methylase_N4/N6"/>
</dbReference>
<evidence type="ECO:0000313" key="12">
    <source>
        <dbReference type="Proteomes" id="UP001601521"/>
    </source>
</evidence>
<dbReference type="PROSITE" id="PS00093">
    <property type="entry name" value="N4_MTASE"/>
    <property type="match status" value="1"/>
</dbReference>
<dbReference type="GO" id="GO:0032259">
    <property type="term" value="P:methylation"/>
    <property type="evidence" value="ECO:0007669"/>
    <property type="project" value="UniProtKB-KW"/>
</dbReference>
<comment type="catalytic activity">
    <reaction evidence="7">
        <text>a 2'-deoxycytidine in DNA + S-adenosyl-L-methionine = an N(4)-methyl-2'-deoxycytidine in DNA + S-adenosyl-L-homocysteine + H(+)</text>
        <dbReference type="Rhea" id="RHEA:16857"/>
        <dbReference type="Rhea" id="RHEA-COMP:11369"/>
        <dbReference type="Rhea" id="RHEA-COMP:13674"/>
        <dbReference type="ChEBI" id="CHEBI:15378"/>
        <dbReference type="ChEBI" id="CHEBI:57856"/>
        <dbReference type="ChEBI" id="CHEBI:59789"/>
        <dbReference type="ChEBI" id="CHEBI:85452"/>
        <dbReference type="ChEBI" id="CHEBI:137933"/>
        <dbReference type="EC" id="2.1.1.113"/>
    </reaction>
</comment>
<evidence type="ECO:0000256" key="6">
    <source>
        <dbReference type="ARBA" id="ARBA00023125"/>
    </source>
</evidence>
<dbReference type="PRINTS" id="PR00508">
    <property type="entry name" value="S21N4MTFRASE"/>
</dbReference>
<gene>
    <name evidence="11" type="ORF">ACFYTH_34560</name>
</gene>
<evidence type="ECO:0000256" key="1">
    <source>
        <dbReference type="ARBA" id="ARBA00010203"/>
    </source>
</evidence>
<evidence type="ECO:0000313" key="11">
    <source>
        <dbReference type="EMBL" id="MFF0458501.1"/>
    </source>
</evidence>
<evidence type="ECO:0000259" key="10">
    <source>
        <dbReference type="Pfam" id="PF01555"/>
    </source>
</evidence>
<dbReference type="SUPFAM" id="SSF53335">
    <property type="entry name" value="S-adenosyl-L-methionine-dependent methyltransferases"/>
    <property type="match status" value="1"/>
</dbReference>
<comment type="caution">
    <text evidence="11">The sequence shown here is derived from an EMBL/GenBank/DDBJ whole genome shotgun (WGS) entry which is preliminary data.</text>
</comment>
<dbReference type="EMBL" id="JBIALX010000029">
    <property type="protein sequence ID" value="MFF0458501.1"/>
    <property type="molecule type" value="Genomic_DNA"/>
</dbReference>
<dbReference type="Pfam" id="PF01555">
    <property type="entry name" value="N6_N4_Mtase"/>
    <property type="match status" value="1"/>
</dbReference>
<evidence type="ECO:0000256" key="2">
    <source>
        <dbReference type="ARBA" id="ARBA00022603"/>
    </source>
</evidence>
<proteinExistence type="inferred from homology"/>
<name>A0ABW6NTQ2_9NOCA</name>
<keyword evidence="4" id="KW-0949">S-adenosyl-L-methionine</keyword>
<accession>A0ABW6NTQ2</accession>
<feature type="compositionally biased region" description="Basic and acidic residues" evidence="9">
    <location>
        <begin position="33"/>
        <end position="42"/>
    </location>
</feature>
<evidence type="ECO:0000256" key="3">
    <source>
        <dbReference type="ARBA" id="ARBA00022679"/>
    </source>
</evidence>
<dbReference type="RefSeq" id="WP_387256107.1">
    <property type="nucleotide sequence ID" value="NZ_JBIALX010000029.1"/>
</dbReference>
<sequence length="326" mass="34709">MSAPETTPNQTATTRPAPVSVWATAQTSPAAQRGDRYTRESSAHPAKMLPNIAAEAIACYSNPGDLVMDPMCGIGTTLVEAVHAGRRGVGVEYEERWAAIARDNLALTAESGLPHEAVVYCGDGRKLATVLPVELRGTVDLVLTSPPYGDSTHGHVRVRAGEGVRKLNHRYGNTLDRGNLANIGVPRLLTGFTRILTAATAYLKPGGHVVVTARPWRQHAELVDLPSLLTQCAATAGLAPVDRAVALLGRLVDNDIVAHSSFFQRDFVLKNRDAGLPLSLIAHEDVLVFRADENSSSSLQLKHFQRHTTSEAASPAALGQTGDLAA</sequence>
<feature type="domain" description="DNA methylase N-4/N-6" evidence="10">
    <location>
        <begin position="20"/>
        <end position="101"/>
    </location>
</feature>
<keyword evidence="12" id="KW-1185">Reference proteome</keyword>
<dbReference type="GO" id="GO:0008168">
    <property type="term" value="F:methyltransferase activity"/>
    <property type="evidence" value="ECO:0007669"/>
    <property type="project" value="UniProtKB-KW"/>
</dbReference>
<evidence type="ECO:0000256" key="8">
    <source>
        <dbReference type="RuleBase" id="RU362026"/>
    </source>
</evidence>
<feature type="compositionally biased region" description="Polar residues" evidence="9">
    <location>
        <begin position="1"/>
        <end position="14"/>
    </location>
</feature>
<comment type="similarity">
    <text evidence="1">Belongs to the N(4)/N(6)-methyltransferase family. N(4) subfamily.</text>
</comment>
<dbReference type="Gene3D" id="3.40.50.150">
    <property type="entry name" value="Vaccinia Virus protein VP39"/>
    <property type="match status" value="2"/>
</dbReference>
<dbReference type="InterPro" id="IPR017985">
    <property type="entry name" value="MeTrfase_CN4_CS"/>
</dbReference>
<feature type="region of interest" description="Disordered" evidence="9">
    <location>
        <begin position="1"/>
        <end position="43"/>
    </location>
</feature>
<organism evidence="11 12">
    <name type="scientific">Nocardia africana</name>
    <dbReference type="NCBI Taxonomy" id="134964"/>
    <lineage>
        <taxon>Bacteria</taxon>
        <taxon>Bacillati</taxon>
        <taxon>Actinomycetota</taxon>
        <taxon>Actinomycetes</taxon>
        <taxon>Mycobacteriales</taxon>
        <taxon>Nocardiaceae</taxon>
        <taxon>Nocardia</taxon>
    </lineage>
</organism>
<keyword evidence="6" id="KW-0238">DNA-binding</keyword>
<dbReference type="InterPro" id="IPR001091">
    <property type="entry name" value="RM_Methyltransferase"/>
</dbReference>
<evidence type="ECO:0000256" key="4">
    <source>
        <dbReference type="ARBA" id="ARBA00022691"/>
    </source>
</evidence>
<dbReference type="InterPro" id="IPR029063">
    <property type="entry name" value="SAM-dependent_MTases_sf"/>
</dbReference>
<evidence type="ECO:0000256" key="9">
    <source>
        <dbReference type="SAM" id="MobiDB-lite"/>
    </source>
</evidence>
<keyword evidence="3" id="KW-0808">Transferase</keyword>
<evidence type="ECO:0000256" key="7">
    <source>
        <dbReference type="ARBA" id="ARBA00049120"/>
    </source>
</evidence>
<dbReference type="EC" id="2.1.1.-" evidence="8"/>
<evidence type="ECO:0000256" key="5">
    <source>
        <dbReference type="ARBA" id="ARBA00022747"/>
    </source>
</evidence>
<dbReference type="Proteomes" id="UP001601521">
    <property type="component" value="Unassembled WGS sequence"/>
</dbReference>
<keyword evidence="2 11" id="KW-0489">Methyltransferase</keyword>
<reference evidence="11 12" key="1">
    <citation type="submission" date="2024-10" db="EMBL/GenBank/DDBJ databases">
        <title>The Natural Products Discovery Center: Release of the First 8490 Sequenced Strains for Exploring Actinobacteria Biosynthetic Diversity.</title>
        <authorList>
            <person name="Kalkreuter E."/>
            <person name="Kautsar S.A."/>
            <person name="Yang D."/>
            <person name="Bader C.D."/>
            <person name="Teijaro C.N."/>
            <person name="Fluegel L."/>
            <person name="Davis C.M."/>
            <person name="Simpson J.R."/>
            <person name="Lauterbach L."/>
            <person name="Steele A.D."/>
            <person name="Gui C."/>
            <person name="Meng S."/>
            <person name="Li G."/>
            <person name="Viehrig K."/>
            <person name="Ye F."/>
            <person name="Su P."/>
            <person name="Kiefer A.F."/>
            <person name="Nichols A."/>
            <person name="Cepeda A.J."/>
            <person name="Yan W."/>
            <person name="Fan B."/>
            <person name="Jiang Y."/>
            <person name="Adhikari A."/>
            <person name="Zheng C.-J."/>
            <person name="Schuster L."/>
            <person name="Cowan T.M."/>
            <person name="Smanski M.J."/>
            <person name="Chevrette M.G."/>
            <person name="De Carvalho L.P.S."/>
            <person name="Shen B."/>
        </authorList>
    </citation>
    <scope>NUCLEOTIDE SEQUENCE [LARGE SCALE GENOMIC DNA]</scope>
    <source>
        <strain evidence="11 12">NPDC004550</strain>
    </source>
</reference>
<keyword evidence="5" id="KW-0680">Restriction system</keyword>
<protein>
    <recommendedName>
        <fullName evidence="8">Methyltransferase</fullName>
        <ecNumber evidence="8">2.1.1.-</ecNumber>
    </recommendedName>
</protein>